<evidence type="ECO:0000256" key="6">
    <source>
        <dbReference type="SAM" id="Phobius"/>
    </source>
</evidence>
<dbReference type="Pfam" id="PF20684">
    <property type="entry name" value="Fung_rhodopsin"/>
    <property type="match status" value="1"/>
</dbReference>
<feature type="transmembrane region" description="Helical" evidence="6">
    <location>
        <begin position="157"/>
        <end position="178"/>
    </location>
</feature>
<comment type="subcellular location">
    <subcellularLocation>
        <location evidence="1">Membrane</location>
        <topology evidence="1">Multi-pass membrane protein</topology>
    </subcellularLocation>
</comment>
<comment type="similarity">
    <text evidence="5">Belongs to the SAT4 family.</text>
</comment>
<dbReference type="Proteomes" id="UP001301958">
    <property type="component" value="Unassembled WGS sequence"/>
</dbReference>
<keyword evidence="2 6" id="KW-0812">Transmembrane</keyword>
<keyword evidence="9" id="KW-1185">Reference proteome</keyword>
<dbReference type="PANTHER" id="PTHR33048:SF47">
    <property type="entry name" value="INTEGRAL MEMBRANE PROTEIN-RELATED"/>
    <property type="match status" value="1"/>
</dbReference>
<comment type="caution">
    <text evidence="8">The sequence shown here is derived from an EMBL/GenBank/DDBJ whole genome shotgun (WGS) entry which is preliminary data.</text>
</comment>
<accession>A0AAN6YNS0</accession>
<protein>
    <recommendedName>
        <fullName evidence="7">Rhodopsin domain-containing protein</fullName>
    </recommendedName>
</protein>
<feature type="domain" description="Rhodopsin" evidence="7">
    <location>
        <begin position="61"/>
        <end position="300"/>
    </location>
</feature>
<evidence type="ECO:0000256" key="4">
    <source>
        <dbReference type="ARBA" id="ARBA00023136"/>
    </source>
</evidence>
<dbReference type="GO" id="GO:0016020">
    <property type="term" value="C:membrane"/>
    <property type="evidence" value="ECO:0007669"/>
    <property type="project" value="UniProtKB-SubCell"/>
</dbReference>
<evidence type="ECO:0000313" key="8">
    <source>
        <dbReference type="EMBL" id="KAK4222648.1"/>
    </source>
</evidence>
<feature type="transmembrane region" description="Helical" evidence="6">
    <location>
        <begin position="128"/>
        <end position="145"/>
    </location>
</feature>
<dbReference type="EMBL" id="MU865460">
    <property type="protein sequence ID" value="KAK4222648.1"/>
    <property type="molecule type" value="Genomic_DNA"/>
</dbReference>
<dbReference type="InterPro" id="IPR052337">
    <property type="entry name" value="SAT4-like"/>
</dbReference>
<evidence type="ECO:0000256" key="2">
    <source>
        <dbReference type="ARBA" id="ARBA00022692"/>
    </source>
</evidence>
<keyword evidence="3 6" id="KW-1133">Transmembrane helix</keyword>
<organism evidence="8 9">
    <name type="scientific">Podospora fimiseda</name>
    <dbReference type="NCBI Taxonomy" id="252190"/>
    <lineage>
        <taxon>Eukaryota</taxon>
        <taxon>Fungi</taxon>
        <taxon>Dikarya</taxon>
        <taxon>Ascomycota</taxon>
        <taxon>Pezizomycotina</taxon>
        <taxon>Sordariomycetes</taxon>
        <taxon>Sordariomycetidae</taxon>
        <taxon>Sordariales</taxon>
        <taxon>Podosporaceae</taxon>
        <taxon>Podospora</taxon>
    </lineage>
</organism>
<evidence type="ECO:0000313" key="9">
    <source>
        <dbReference type="Proteomes" id="UP001301958"/>
    </source>
</evidence>
<feature type="transmembrane region" description="Helical" evidence="6">
    <location>
        <begin position="205"/>
        <end position="224"/>
    </location>
</feature>
<reference evidence="8" key="1">
    <citation type="journal article" date="2023" name="Mol. Phylogenet. Evol.">
        <title>Genome-scale phylogeny and comparative genomics of the fungal order Sordariales.</title>
        <authorList>
            <person name="Hensen N."/>
            <person name="Bonometti L."/>
            <person name="Westerberg I."/>
            <person name="Brannstrom I.O."/>
            <person name="Guillou S."/>
            <person name="Cros-Aarteil S."/>
            <person name="Calhoun S."/>
            <person name="Haridas S."/>
            <person name="Kuo A."/>
            <person name="Mondo S."/>
            <person name="Pangilinan J."/>
            <person name="Riley R."/>
            <person name="LaButti K."/>
            <person name="Andreopoulos B."/>
            <person name="Lipzen A."/>
            <person name="Chen C."/>
            <person name="Yan M."/>
            <person name="Daum C."/>
            <person name="Ng V."/>
            <person name="Clum A."/>
            <person name="Steindorff A."/>
            <person name="Ohm R.A."/>
            <person name="Martin F."/>
            <person name="Silar P."/>
            <person name="Natvig D.O."/>
            <person name="Lalanne C."/>
            <person name="Gautier V."/>
            <person name="Ament-Velasquez S.L."/>
            <person name="Kruys A."/>
            <person name="Hutchinson M.I."/>
            <person name="Powell A.J."/>
            <person name="Barry K."/>
            <person name="Miller A.N."/>
            <person name="Grigoriev I.V."/>
            <person name="Debuchy R."/>
            <person name="Gladieux P."/>
            <person name="Hiltunen Thoren M."/>
            <person name="Johannesson H."/>
        </authorList>
    </citation>
    <scope>NUCLEOTIDE SEQUENCE</scope>
    <source>
        <strain evidence="8">CBS 990.96</strain>
    </source>
</reference>
<feature type="transmembrane region" description="Helical" evidence="6">
    <location>
        <begin position="279"/>
        <end position="303"/>
    </location>
</feature>
<feature type="transmembrane region" description="Helical" evidence="6">
    <location>
        <begin position="75"/>
        <end position="95"/>
    </location>
</feature>
<proteinExistence type="inferred from homology"/>
<sequence length="391" mass="44117">MEAYSDFFLSLTPEQQESFLNMPFPAPEGVIPQVDNPPNNNDLAHAILALALFFSTCAMLLRAHARIFALKKIRIQDGLAIISFGCFVTCVYFMYRLMQATGFWVHQWNLRIRVNKEAFLVLHYSTNFYSAAMLCIKAAILIEWITIFSPNGVRDKFWWACSITLFLNTLFYLAVIGAENYSCSPHRKIWDKLGTPGTCRVDGDGLMVAGSAFDVFSNLVILILPQVSIWRLRLSIAKRIGVSIVFAMGAFATAGVARRTAVSIKATKESDYTYLSSEIYMWAIVEMMFGFIVFAAPTIPLAFKHLGLFALASKVRSWGSSMMGSRKYKSSVTPMGQADWPLENTQNSGQSPDNNMIPKRQSQALKYDKYGIPITDMSGATQVDYYYYYYY</sequence>
<name>A0AAN6YNS0_9PEZI</name>
<dbReference type="InterPro" id="IPR049326">
    <property type="entry name" value="Rhodopsin_dom_fungi"/>
</dbReference>
<reference evidence="8" key="2">
    <citation type="submission" date="2023-05" db="EMBL/GenBank/DDBJ databases">
        <authorList>
            <consortium name="Lawrence Berkeley National Laboratory"/>
            <person name="Steindorff A."/>
            <person name="Hensen N."/>
            <person name="Bonometti L."/>
            <person name="Westerberg I."/>
            <person name="Brannstrom I.O."/>
            <person name="Guillou S."/>
            <person name="Cros-Aarteil S."/>
            <person name="Calhoun S."/>
            <person name="Haridas S."/>
            <person name="Kuo A."/>
            <person name="Mondo S."/>
            <person name="Pangilinan J."/>
            <person name="Riley R."/>
            <person name="Labutti K."/>
            <person name="Andreopoulos B."/>
            <person name="Lipzen A."/>
            <person name="Chen C."/>
            <person name="Yanf M."/>
            <person name="Daum C."/>
            <person name="Ng V."/>
            <person name="Clum A."/>
            <person name="Ohm R."/>
            <person name="Martin F."/>
            <person name="Silar P."/>
            <person name="Natvig D."/>
            <person name="Lalanne C."/>
            <person name="Gautier V."/>
            <person name="Ament-Velasquez S.L."/>
            <person name="Kruys A."/>
            <person name="Hutchinson M.I."/>
            <person name="Powell A.J."/>
            <person name="Barry K."/>
            <person name="Miller A.N."/>
            <person name="Grigoriev I.V."/>
            <person name="Debuchy R."/>
            <person name="Gladieux P."/>
            <person name="Thoren M.H."/>
            <person name="Johannesson H."/>
        </authorList>
    </citation>
    <scope>NUCLEOTIDE SEQUENCE</scope>
    <source>
        <strain evidence="8">CBS 990.96</strain>
    </source>
</reference>
<feature type="transmembrane region" description="Helical" evidence="6">
    <location>
        <begin position="236"/>
        <end position="259"/>
    </location>
</feature>
<gene>
    <name evidence="8" type="ORF">QBC38DRAFT_374645</name>
</gene>
<keyword evidence="4 6" id="KW-0472">Membrane</keyword>
<dbReference type="PANTHER" id="PTHR33048">
    <property type="entry name" value="PTH11-LIKE INTEGRAL MEMBRANE PROTEIN (AFU_ORTHOLOGUE AFUA_5G11245)"/>
    <property type="match status" value="1"/>
</dbReference>
<evidence type="ECO:0000259" key="7">
    <source>
        <dbReference type="Pfam" id="PF20684"/>
    </source>
</evidence>
<feature type="transmembrane region" description="Helical" evidence="6">
    <location>
        <begin position="43"/>
        <end position="63"/>
    </location>
</feature>
<evidence type="ECO:0000256" key="3">
    <source>
        <dbReference type="ARBA" id="ARBA00022989"/>
    </source>
</evidence>
<evidence type="ECO:0000256" key="5">
    <source>
        <dbReference type="ARBA" id="ARBA00038359"/>
    </source>
</evidence>
<dbReference type="AlphaFoldDB" id="A0AAN6YNS0"/>
<evidence type="ECO:0000256" key="1">
    <source>
        <dbReference type="ARBA" id="ARBA00004141"/>
    </source>
</evidence>